<sequence>MRRFFSDLPDGEMQAIDFGNPALEMAALWLHATGFNAMTYQSLLAPLGLRTKVTALDLRGHGRTRLPAIPAKMKSWHRYRDDVIAWLEKNATRPVVLGGHSMGGCVAVLVAGKRPDLVKGLVLVDPVILSRRFYFVAHLMPFLRPVLSGGNAMARQARKRRAEFASQEAIRQAYHGKGAFKSWRAPFLDDYIMDGFRRIDDNPQDSEDQVWRLNCEPKWEAATFNGQRNQPWGALRKIRKKKIPIVVLRPEHKPVLSERVTDLMVRKNPDLVLKERPNTSHFHPMEAPYEVRDELSLAIARLIEGFSAGDEGPMRRSLHGTG</sequence>
<organism evidence="2 3">
    <name type="scientific">Henriciella pelagia</name>
    <dbReference type="NCBI Taxonomy" id="1977912"/>
    <lineage>
        <taxon>Bacteria</taxon>
        <taxon>Pseudomonadati</taxon>
        <taxon>Pseudomonadota</taxon>
        <taxon>Alphaproteobacteria</taxon>
        <taxon>Hyphomonadales</taxon>
        <taxon>Hyphomonadaceae</taxon>
        <taxon>Henriciella</taxon>
    </lineage>
</organism>
<feature type="domain" description="AB hydrolase-1" evidence="1">
    <location>
        <begin position="28"/>
        <end position="292"/>
    </location>
</feature>
<dbReference type="EMBL" id="BMKF01000002">
    <property type="protein sequence ID" value="GGB78552.1"/>
    <property type="molecule type" value="Genomic_DNA"/>
</dbReference>
<dbReference type="InterPro" id="IPR050266">
    <property type="entry name" value="AB_hydrolase_sf"/>
</dbReference>
<accession>A0ABQ1JW68</accession>
<dbReference type="Gene3D" id="3.40.50.1820">
    <property type="entry name" value="alpha/beta hydrolase"/>
    <property type="match status" value="1"/>
</dbReference>
<evidence type="ECO:0000313" key="2">
    <source>
        <dbReference type="EMBL" id="GGB78552.1"/>
    </source>
</evidence>
<comment type="caution">
    <text evidence="2">The sequence shown here is derived from an EMBL/GenBank/DDBJ whole genome shotgun (WGS) entry which is preliminary data.</text>
</comment>
<reference evidence="3" key="1">
    <citation type="journal article" date="2019" name="Int. J. Syst. Evol. Microbiol.">
        <title>The Global Catalogue of Microorganisms (GCM) 10K type strain sequencing project: providing services to taxonomists for standard genome sequencing and annotation.</title>
        <authorList>
            <consortium name="The Broad Institute Genomics Platform"/>
            <consortium name="The Broad Institute Genome Sequencing Center for Infectious Disease"/>
            <person name="Wu L."/>
            <person name="Ma J."/>
        </authorList>
    </citation>
    <scope>NUCLEOTIDE SEQUENCE [LARGE SCALE GENOMIC DNA]</scope>
    <source>
        <strain evidence="3">CGMCC 1.15928</strain>
    </source>
</reference>
<dbReference type="InterPro" id="IPR000073">
    <property type="entry name" value="AB_hydrolase_1"/>
</dbReference>
<dbReference type="PANTHER" id="PTHR43798">
    <property type="entry name" value="MONOACYLGLYCEROL LIPASE"/>
    <property type="match status" value="1"/>
</dbReference>
<proteinExistence type="predicted"/>
<dbReference type="InterPro" id="IPR029058">
    <property type="entry name" value="AB_hydrolase_fold"/>
</dbReference>
<dbReference type="SUPFAM" id="SSF53474">
    <property type="entry name" value="alpha/beta-Hydrolases"/>
    <property type="match status" value="1"/>
</dbReference>
<name>A0ABQ1JW68_9PROT</name>
<protein>
    <submittedName>
        <fullName evidence="2">Alpha/beta hydrolase</fullName>
    </submittedName>
</protein>
<gene>
    <name evidence="2" type="ORF">GCM10011503_29220</name>
</gene>
<dbReference type="GO" id="GO:0016787">
    <property type="term" value="F:hydrolase activity"/>
    <property type="evidence" value="ECO:0007669"/>
    <property type="project" value="UniProtKB-KW"/>
</dbReference>
<dbReference type="Proteomes" id="UP000628854">
    <property type="component" value="Unassembled WGS sequence"/>
</dbReference>
<dbReference type="Pfam" id="PF12697">
    <property type="entry name" value="Abhydrolase_6"/>
    <property type="match status" value="1"/>
</dbReference>
<dbReference type="RefSeq" id="WP_233124105.1">
    <property type="nucleotide sequence ID" value="NZ_BMKF01000002.1"/>
</dbReference>
<keyword evidence="2" id="KW-0378">Hydrolase</keyword>
<evidence type="ECO:0000259" key="1">
    <source>
        <dbReference type="Pfam" id="PF12697"/>
    </source>
</evidence>
<keyword evidence="3" id="KW-1185">Reference proteome</keyword>
<evidence type="ECO:0000313" key="3">
    <source>
        <dbReference type="Proteomes" id="UP000628854"/>
    </source>
</evidence>